<dbReference type="EMBL" id="JAOPHQ010004566">
    <property type="protein sequence ID" value="KAK0138865.1"/>
    <property type="molecule type" value="Genomic_DNA"/>
</dbReference>
<evidence type="ECO:0000313" key="3">
    <source>
        <dbReference type="Proteomes" id="UP001174136"/>
    </source>
</evidence>
<feature type="region of interest" description="Disordered" evidence="1">
    <location>
        <begin position="171"/>
        <end position="206"/>
    </location>
</feature>
<evidence type="ECO:0000256" key="1">
    <source>
        <dbReference type="SAM" id="MobiDB-lite"/>
    </source>
</evidence>
<proteinExistence type="predicted"/>
<sequence length="577" mass="65620">MVTEQGLSHSDGLIRISSSFIRFEGRPLGDTTHSYKYLLESETSSAVLFNAVTDLTWGDTGHPSTLKLCPVSLSVCIVDGLYRALGVSAGGEFSSEDVSIIYQKVFHYPSTTDDVLVAIKKVAGEDEGWSCVGENILDVLLEMQKERESKEELYWSQQLLNVGKRHDGSLKDTQDLGYHQGPEHAHSHSGSGSLRSGCNDTDLTQPEDSHRCVLRLKRSARQCWARYLYVKLLQPREKTLLDTFNVHLSCVFINSRLVTEGVHSIAPRRWHATEPEVRSHALGCLTPADLLSLLEVKYDVITRMLYTEMLRQHYGWSAWEALLPWQQDKEKEGLEDLAELALGSGDLLRLSELPGAFRIYKTCEQVFPTGSSESAVQSSWSAVTVLTEAYASRQQERDSLTHLSKRLDRESLKLLFLYIRLATFRAQTEHRSYGALLAARQRWERWPCVGDMCRQEMVAQWLHGDEKEEKEIFISASPQQKSIKALYRVIMVEKLRIETVGKERKMPKSCFLGLLTQRYDQAWPNLHRHSTSADDPLSAVHWLPAKIGKQQENQQTEREGHNRKRVKVFNGNIKCSE</sequence>
<gene>
    <name evidence="2" type="ORF">N1851_024601</name>
</gene>
<name>A0AA47MEW3_MERPO</name>
<accession>A0AA47MEW3</accession>
<dbReference type="Proteomes" id="UP001174136">
    <property type="component" value="Unassembled WGS sequence"/>
</dbReference>
<feature type="compositionally biased region" description="Low complexity" evidence="1">
    <location>
        <begin position="188"/>
        <end position="197"/>
    </location>
</feature>
<dbReference type="AlphaFoldDB" id="A0AA47MEW3"/>
<organism evidence="2 3">
    <name type="scientific">Merluccius polli</name>
    <name type="common">Benguela hake</name>
    <name type="synonym">Merluccius cadenati</name>
    <dbReference type="NCBI Taxonomy" id="89951"/>
    <lineage>
        <taxon>Eukaryota</taxon>
        <taxon>Metazoa</taxon>
        <taxon>Chordata</taxon>
        <taxon>Craniata</taxon>
        <taxon>Vertebrata</taxon>
        <taxon>Euteleostomi</taxon>
        <taxon>Actinopterygii</taxon>
        <taxon>Neopterygii</taxon>
        <taxon>Teleostei</taxon>
        <taxon>Neoteleostei</taxon>
        <taxon>Acanthomorphata</taxon>
        <taxon>Zeiogadaria</taxon>
        <taxon>Gadariae</taxon>
        <taxon>Gadiformes</taxon>
        <taxon>Gadoidei</taxon>
        <taxon>Merlucciidae</taxon>
        <taxon>Merluccius</taxon>
    </lineage>
</organism>
<keyword evidence="3" id="KW-1185">Reference proteome</keyword>
<reference evidence="2" key="1">
    <citation type="journal article" date="2023" name="Front. Mar. Sci.">
        <title>A new Merluccius polli reference genome to investigate the effects of global change in West African waters.</title>
        <authorList>
            <person name="Mateo J.L."/>
            <person name="Blanco-Fernandez C."/>
            <person name="Garcia-Vazquez E."/>
            <person name="Machado-Schiaffino G."/>
        </authorList>
    </citation>
    <scope>NUCLEOTIDE SEQUENCE</scope>
    <source>
        <strain evidence="2">C29</strain>
        <tissue evidence="2">Fin</tissue>
    </source>
</reference>
<evidence type="ECO:0000313" key="2">
    <source>
        <dbReference type="EMBL" id="KAK0138865.1"/>
    </source>
</evidence>
<comment type="caution">
    <text evidence="2">The sequence shown here is derived from an EMBL/GenBank/DDBJ whole genome shotgun (WGS) entry which is preliminary data.</text>
</comment>
<protein>
    <submittedName>
        <fullName evidence="2">Uncharacterized protein</fullName>
    </submittedName>
</protein>